<keyword evidence="4" id="KW-1185">Reference proteome</keyword>
<dbReference type="EMBL" id="MTKT01003414">
    <property type="protein sequence ID" value="OWM74882.1"/>
    <property type="molecule type" value="Genomic_DNA"/>
</dbReference>
<organism evidence="1 3">
    <name type="scientific">Punica granatum</name>
    <name type="common">Pomegranate</name>
    <dbReference type="NCBI Taxonomy" id="22663"/>
    <lineage>
        <taxon>Eukaryota</taxon>
        <taxon>Viridiplantae</taxon>
        <taxon>Streptophyta</taxon>
        <taxon>Embryophyta</taxon>
        <taxon>Tracheophyta</taxon>
        <taxon>Spermatophyta</taxon>
        <taxon>Magnoliopsida</taxon>
        <taxon>eudicotyledons</taxon>
        <taxon>Gunneridae</taxon>
        <taxon>Pentapetalae</taxon>
        <taxon>rosids</taxon>
        <taxon>malvids</taxon>
        <taxon>Myrtales</taxon>
        <taxon>Lythraceae</taxon>
        <taxon>Punica</taxon>
    </lineage>
</organism>
<evidence type="ECO:0000313" key="3">
    <source>
        <dbReference type="Proteomes" id="UP000197138"/>
    </source>
</evidence>
<protein>
    <submittedName>
        <fullName evidence="1">Uncharacterized protein</fullName>
    </submittedName>
</protein>
<dbReference type="Proteomes" id="UP000197138">
    <property type="component" value="Unassembled WGS sequence"/>
</dbReference>
<comment type="caution">
    <text evidence="1">The sequence shown here is derived from an EMBL/GenBank/DDBJ whole genome shotgun (WGS) entry which is preliminary data.</text>
</comment>
<reference evidence="1" key="2">
    <citation type="submission" date="2017-06" db="EMBL/GenBank/DDBJ databases">
        <title>The pomegranate genome and the genomics of punicalagin biosynthesis.</title>
        <authorList>
            <person name="Xu C."/>
        </authorList>
    </citation>
    <scope>NUCLEOTIDE SEQUENCE [LARGE SCALE GENOMIC DNA]</scope>
    <source>
        <tissue evidence="1">Fresh leaf</tissue>
    </source>
</reference>
<dbReference type="EMBL" id="PGOL01000560">
    <property type="protein sequence ID" value="PKI68322.1"/>
    <property type="molecule type" value="Genomic_DNA"/>
</dbReference>
<accession>A0A218WSD6</accession>
<proteinExistence type="predicted"/>
<sequence>MAMVQGSRPEGWKSNKNSVGRVVAGLDSWKVEMFSDGVDAVHVQREPASDVFSCIYGIAIHVWLVTSWNRATPNIGYSREAQDPKKRSRTLMVSVCYSLKSKS</sequence>
<dbReference type="AlphaFoldDB" id="A0A218WSD6"/>
<name>A0A218WSD6_PUNGR</name>
<evidence type="ECO:0000313" key="1">
    <source>
        <dbReference type="EMBL" id="OWM74882.1"/>
    </source>
</evidence>
<reference evidence="2 4" key="3">
    <citation type="submission" date="2017-11" db="EMBL/GenBank/DDBJ databases">
        <title>De-novo sequencing of pomegranate (Punica granatum L.) genome.</title>
        <authorList>
            <person name="Akparov Z."/>
            <person name="Amiraslanov A."/>
            <person name="Hajiyeva S."/>
            <person name="Abbasov M."/>
            <person name="Kaur K."/>
            <person name="Hamwieh A."/>
            <person name="Solovyev V."/>
            <person name="Salamov A."/>
            <person name="Braich B."/>
            <person name="Kosarev P."/>
            <person name="Mahmoud A."/>
            <person name="Hajiyev E."/>
            <person name="Babayeva S."/>
            <person name="Izzatullayeva V."/>
            <person name="Mammadov A."/>
            <person name="Mammadov A."/>
            <person name="Sharifova S."/>
            <person name="Ojaghi J."/>
            <person name="Eynullazada K."/>
            <person name="Bayramov B."/>
            <person name="Abdulazimova A."/>
            <person name="Shahmuradov I."/>
        </authorList>
    </citation>
    <scope>NUCLEOTIDE SEQUENCE [LARGE SCALE GENOMIC DNA]</scope>
    <source>
        <strain evidence="2">AG2017</strain>
        <strain evidence="4">cv. AG2017</strain>
        <tissue evidence="2">Leaf</tissue>
    </source>
</reference>
<dbReference type="Proteomes" id="UP000233551">
    <property type="component" value="Unassembled WGS sequence"/>
</dbReference>
<evidence type="ECO:0000313" key="2">
    <source>
        <dbReference type="EMBL" id="PKI68322.1"/>
    </source>
</evidence>
<evidence type="ECO:0000313" key="4">
    <source>
        <dbReference type="Proteomes" id="UP000233551"/>
    </source>
</evidence>
<reference evidence="3" key="1">
    <citation type="journal article" date="2017" name="Plant J.">
        <title>The pomegranate (Punica granatum L.) genome and the genomics of punicalagin biosynthesis.</title>
        <authorList>
            <person name="Qin G."/>
            <person name="Xu C."/>
            <person name="Ming R."/>
            <person name="Tang H."/>
            <person name="Guyot R."/>
            <person name="Kramer E.M."/>
            <person name="Hu Y."/>
            <person name="Yi X."/>
            <person name="Qi Y."/>
            <person name="Xu X."/>
            <person name="Gao Z."/>
            <person name="Pan H."/>
            <person name="Jian J."/>
            <person name="Tian Y."/>
            <person name="Yue Z."/>
            <person name="Xu Y."/>
        </authorList>
    </citation>
    <scope>NUCLEOTIDE SEQUENCE [LARGE SCALE GENOMIC DNA]</scope>
    <source>
        <strain evidence="3">cv. Dabenzi</strain>
    </source>
</reference>
<gene>
    <name evidence="1" type="ORF">CDL15_Pgr021233</name>
    <name evidence="2" type="ORF">CRG98_011230</name>
</gene>